<dbReference type="Proteomes" id="UP000030512">
    <property type="component" value="Chromosome"/>
</dbReference>
<dbReference type="STRING" id="1538553.JT25_019825"/>
<dbReference type="PROSITE" id="PS51257">
    <property type="entry name" value="PROKAR_LIPOPROTEIN"/>
    <property type="match status" value="1"/>
</dbReference>
<keyword evidence="3" id="KW-1185">Reference proteome</keyword>
<evidence type="ECO:0000256" key="1">
    <source>
        <dbReference type="SAM" id="SignalP"/>
    </source>
</evidence>
<accession>A0A140E5N7</accession>
<feature type="chain" id="PRO_5007807359" evidence="1">
    <location>
        <begin position="19"/>
        <end position="128"/>
    </location>
</feature>
<dbReference type="EMBL" id="CP014476">
    <property type="protein sequence ID" value="AMK78711.1"/>
    <property type="molecule type" value="Genomic_DNA"/>
</dbReference>
<feature type="signal peptide" evidence="1">
    <location>
        <begin position="1"/>
        <end position="18"/>
    </location>
</feature>
<keyword evidence="1" id="KW-0732">Signal</keyword>
<dbReference type="AlphaFoldDB" id="A0A140E5N7"/>
<reference evidence="2 3" key="1">
    <citation type="journal article" date="2015" name="Environ. Microbiol.">
        <title>Methane oxidation coupled to nitrate reduction under hypoxia by the Gammaproteobacterium Methylomonas denitrificans, sp. nov. type strain FJG1.</title>
        <authorList>
            <person name="Kits K.D."/>
            <person name="Klotz M.G."/>
            <person name="Stein L.Y."/>
        </authorList>
    </citation>
    <scope>NUCLEOTIDE SEQUENCE [LARGE SCALE GENOMIC DNA]</scope>
    <source>
        <strain evidence="2 3">FJG1</strain>
    </source>
</reference>
<proteinExistence type="predicted"/>
<evidence type="ECO:0000313" key="2">
    <source>
        <dbReference type="EMBL" id="AMK78711.1"/>
    </source>
</evidence>
<gene>
    <name evidence="2" type="ORF">JT25_019825</name>
</gene>
<protein>
    <submittedName>
        <fullName evidence="2">Uncharacterized protein</fullName>
    </submittedName>
</protein>
<dbReference type="RefSeq" id="WP_036274194.1">
    <property type="nucleotide sequence ID" value="NZ_CP014476.1"/>
</dbReference>
<dbReference type="KEGG" id="mdn:JT25_019825"/>
<evidence type="ECO:0000313" key="3">
    <source>
        <dbReference type="Proteomes" id="UP000030512"/>
    </source>
</evidence>
<organism evidence="2 3">
    <name type="scientific">Methylomonas denitrificans</name>
    <dbReference type="NCBI Taxonomy" id="1538553"/>
    <lineage>
        <taxon>Bacteria</taxon>
        <taxon>Pseudomonadati</taxon>
        <taxon>Pseudomonadota</taxon>
        <taxon>Gammaproteobacteria</taxon>
        <taxon>Methylococcales</taxon>
        <taxon>Methylococcaceae</taxon>
        <taxon>Methylomonas</taxon>
    </lineage>
</organism>
<sequence>MKYRLIVALMMVAGLACAEEAKEEWNETTLKDETIQKIQQAQYTYKKCVVDTMQKPEYAKLESRNATDAIIRLCEPTLAEIRKVYTDAEVPGVIADRHLKKMRIQVTRNLLQELMYAEAAKKAGMPGN</sequence>
<name>A0A140E5N7_9GAMM</name>